<dbReference type="InterPro" id="IPR051781">
    <property type="entry name" value="Metallo-dep_Hydrolase"/>
</dbReference>
<feature type="chain" id="PRO_5030933783" evidence="2">
    <location>
        <begin position="23"/>
        <end position="460"/>
    </location>
</feature>
<dbReference type="PANTHER" id="PTHR43135">
    <property type="entry name" value="ALPHA-D-RIBOSE 1-METHYLPHOSPHONATE 5-TRIPHOSPHATE DIPHOSPHATASE"/>
    <property type="match status" value="1"/>
</dbReference>
<dbReference type="InterPro" id="IPR032466">
    <property type="entry name" value="Metal_Hydrolase"/>
</dbReference>
<dbReference type="InterPro" id="IPR011059">
    <property type="entry name" value="Metal-dep_hydrolase_composite"/>
</dbReference>
<keyword evidence="2" id="KW-0732">Signal</keyword>
<organism evidence="4 5">
    <name type="scientific">Novosphingobium marinum</name>
    <dbReference type="NCBI Taxonomy" id="1514948"/>
    <lineage>
        <taxon>Bacteria</taxon>
        <taxon>Pseudomonadati</taxon>
        <taxon>Pseudomonadota</taxon>
        <taxon>Alphaproteobacteria</taxon>
        <taxon>Sphingomonadales</taxon>
        <taxon>Sphingomonadaceae</taxon>
        <taxon>Novosphingobium</taxon>
    </lineage>
</organism>
<dbReference type="AlphaFoldDB" id="A0A7Y9XX07"/>
<dbReference type="Gene3D" id="3.20.20.140">
    <property type="entry name" value="Metal-dependent hydrolases"/>
    <property type="match status" value="1"/>
</dbReference>
<evidence type="ECO:0000256" key="1">
    <source>
        <dbReference type="SAM" id="MobiDB-lite"/>
    </source>
</evidence>
<dbReference type="SUPFAM" id="SSF51338">
    <property type="entry name" value="Composite domain of metallo-dependent hydrolases"/>
    <property type="match status" value="1"/>
</dbReference>
<dbReference type="InterPro" id="IPR013108">
    <property type="entry name" value="Amidohydro_3"/>
</dbReference>
<feature type="signal peptide" evidence="2">
    <location>
        <begin position="1"/>
        <end position="22"/>
    </location>
</feature>
<keyword evidence="5" id="KW-1185">Reference proteome</keyword>
<evidence type="ECO:0000256" key="2">
    <source>
        <dbReference type="SAM" id="SignalP"/>
    </source>
</evidence>
<feature type="region of interest" description="Disordered" evidence="1">
    <location>
        <begin position="207"/>
        <end position="234"/>
    </location>
</feature>
<evidence type="ECO:0000259" key="3">
    <source>
        <dbReference type="Pfam" id="PF07969"/>
    </source>
</evidence>
<dbReference type="PANTHER" id="PTHR43135:SF3">
    <property type="entry name" value="ALPHA-D-RIBOSE 1-METHYLPHOSPHONATE 5-TRIPHOSPHATE DIPHOSPHATASE"/>
    <property type="match status" value="1"/>
</dbReference>
<name>A0A7Y9XX07_9SPHN</name>
<dbReference type="Proteomes" id="UP000522081">
    <property type="component" value="Unassembled WGS sequence"/>
</dbReference>
<dbReference type="RefSeq" id="WP_179406591.1">
    <property type="nucleotide sequence ID" value="NZ_BMGF01000006.1"/>
</dbReference>
<reference evidence="4 5" key="1">
    <citation type="submission" date="2020-07" db="EMBL/GenBank/DDBJ databases">
        <title>Genomic Encyclopedia of Type Strains, Phase IV (KMG-IV): sequencing the most valuable type-strain genomes for metagenomic binning, comparative biology and taxonomic classification.</title>
        <authorList>
            <person name="Goeker M."/>
        </authorList>
    </citation>
    <scope>NUCLEOTIDE SEQUENCE [LARGE SCALE GENOMIC DNA]</scope>
    <source>
        <strain evidence="4 5">DSM 29043</strain>
    </source>
</reference>
<evidence type="ECO:0000313" key="4">
    <source>
        <dbReference type="EMBL" id="NYH94621.1"/>
    </source>
</evidence>
<gene>
    <name evidence="4" type="ORF">FHS75_000940</name>
</gene>
<protein>
    <submittedName>
        <fullName evidence="4">Imidazolonepropionase-like amidohydrolase</fullName>
    </submittedName>
</protein>
<keyword evidence="4" id="KW-0378">Hydrolase</keyword>
<dbReference type="Gene3D" id="2.30.40.10">
    <property type="entry name" value="Urease, subunit C, domain 1"/>
    <property type="match status" value="1"/>
</dbReference>
<dbReference type="GO" id="GO:0016810">
    <property type="term" value="F:hydrolase activity, acting on carbon-nitrogen (but not peptide) bonds"/>
    <property type="evidence" value="ECO:0007669"/>
    <property type="project" value="InterPro"/>
</dbReference>
<sequence>MRIASAIASALAALSLASAASAQDFAITGATVATGDGSEPIENGTVVVRGGRVVAAGSGVAIPAGIQVYDGSGTWVTPGLFAAATDLGLWDVGAVAESNDVSAGNAPFSAALDVAPAINPASQHIAISREGGVTRATVMPATGSTIFAGQGAVIDLGADMDAVTRPRAFQFVEMGESGARLAGGSRTAAHALLRSALREAREYGGRAGIAGGTGRPAESRTGDDLPIDPRLAGRDQADRNSDVLLTRFDAAALVPVLEGSQPLYVHVERAADIRSALALTREFPGLDLVLVGVSEGWLVAREIAAAGVPVITMPLTDLPERFEELAATQSNAGRMKDAGVKVAIGLLMGMNQPRFAPQQAGNLVALNNVPGATGMTWGEAFAAITSVPAEISGMGGRAGVLRAGAMGDVVVWDGDPLEVSSAPVRVFIDGIEQPLDNHQSRLAERYRDLDESDLPKAYDW</sequence>
<feature type="domain" description="Amidohydrolase 3" evidence="3">
    <location>
        <begin position="371"/>
        <end position="422"/>
    </location>
</feature>
<evidence type="ECO:0000313" key="5">
    <source>
        <dbReference type="Proteomes" id="UP000522081"/>
    </source>
</evidence>
<dbReference type="EMBL" id="JACBZF010000002">
    <property type="protein sequence ID" value="NYH94621.1"/>
    <property type="molecule type" value="Genomic_DNA"/>
</dbReference>
<dbReference type="SUPFAM" id="SSF51556">
    <property type="entry name" value="Metallo-dependent hydrolases"/>
    <property type="match status" value="1"/>
</dbReference>
<accession>A0A7Y9XX07</accession>
<proteinExistence type="predicted"/>
<comment type="caution">
    <text evidence="4">The sequence shown here is derived from an EMBL/GenBank/DDBJ whole genome shotgun (WGS) entry which is preliminary data.</text>
</comment>
<dbReference type="Pfam" id="PF07969">
    <property type="entry name" value="Amidohydro_3"/>
    <property type="match status" value="1"/>
</dbReference>